<dbReference type="PANTHER" id="PTHR47657:SF7">
    <property type="entry name" value="STEROL REGULATORY ELEMENT-BINDING PROTEIN ECM22"/>
    <property type="match status" value="1"/>
</dbReference>
<protein>
    <recommendedName>
        <fullName evidence="4">Zn(2)-C6 fungal-type domain-containing protein</fullName>
    </recommendedName>
</protein>
<dbReference type="Pfam" id="PF00172">
    <property type="entry name" value="Zn_clus"/>
    <property type="match status" value="1"/>
</dbReference>
<keyword evidence="1" id="KW-0539">Nucleus</keyword>
<dbReference type="InterPro" id="IPR052400">
    <property type="entry name" value="Zn2-C6_fungal_TF"/>
</dbReference>
<dbReference type="GO" id="GO:0000981">
    <property type="term" value="F:DNA-binding transcription factor activity, RNA polymerase II-specific"/>
    <property type="evidence" value="ECO:0007669"/>
    <property type="project" value="InterPro"/>
</dbReference>
<dbReference type="CDD" id="cd00067">
    <property type="entry name" value="GAL4"/>
    <property type="match status" value="1"/>
</dbReference>
<evidence type="ECO:0000256" key="3">
    <source>
        <dbReference type="SAM" id="Phobius"/>
    </source>
</evidence>
<evidence type="ECO:0000256" key="2">
    <source>
        <dbReference type="SAM" id="MobiDB-lite"/>
    </source>
</evidence>
<gene>
    <name evidence="5" type="ORF">EJ02DRAFT_370757</name>
</gene>
<dbReference type="AlphaFoldDB" id="A0A6A5SXS6"/>
<keyword evidence="3" id="KW-1133">Transmembrane helix</keyword>
<feature type="non-terminal residue" evidence="5">
    <location>
        <position position="447"/>
    </location>
</feature>
<dbReference type="SMART" id="SM00066">
    <property type="entry name" value="GAL4"/>
    <property type="match status" value="1"/>
</dbReference>
<dbReference type="Gene3D" id="4.10.240.10">
    <property type="entry name" value="Zn(2)-C6 fungal-type DNA-binding domain"/>
    <property type="match status" value="1"/>
</dbReference>
<organism evidence="5 6">
    <name type="scientific">Clathrospora elynae</name>
    <dbReference type="NCBI Taxonomy" id="706981"/>
    <lineage>
        <taxon>Eukaryota</taxon>
        <taxon>Fungi</taxon>
        <taxon>Dikarya</taxon>
        <taxon>Ascomycota</taxon>
        <taxon>Pezizomycotina</taxon>
        <taxon>Dothideomycetes</taxon>
        <taxon>Pleosporomycetidae</taxon>
        <taxon>Pleosporales</taxon>
        <taxon>Diademaceae</taxon>
        <taxon>Clathrospora</taxon>
    </lineage>
</organism>
<dbReference type="GO" id="GO:0008270">
    <property type="term" value="F:zinc ion binding"/>
    <property type="evidence" value="ECO:0007669"/>
    <property type="project" value="InterPro"/>
</dbReference>
<dbReference type="InterPro" id="IPR036864">
    <property type="entry name" value="Zn2-C6_fun-type_DNA-bd_sf"/>
</dbReference>
<dbReference type="OrthoDB" id="3546279at2759"/>
<dbReference type="PROSITE" id="PS50048">
    <property type="entry name" value="ZN2_CY6_FUNGAL_2"/>
    <property type="match status" value="1"/>
</dbReference>
<proteinExistence type="predicted"/>
<evidence type="ECO:0000259" key="4">
    <source>
        <dbReference type="PROSITE" id="PS50048"/>
    </source>
</evidence>
<feature type="transmembrane region" description="Helical" evidence="3">
    <location>
        <begin position="338"/>
        <end position="358"/>
    </location>
</feature>
<feature type="domain" description="Zn(2)-C6 fungal-type" evidence="4">
    <location>
        <begin position="20"/>
        <end position="50"/>
    </location>
</feature>
<evidence type="ECO:0000256" key="1">
    <source>
        <dbReference type="ARBA" id="ARBA00023242"/>
    </source>
</evidence>
<evidence type="ECO:0000313" key="6">
    <source>
        <dbReference type="Proteomes" id="UP000800038"/>
    </source>
</evidence>
<dbReference type="Pfam" id="PF11951">
    <property type="entry name" value="Fungal_trans_2"/>
    <property type="match status" value="1"/>
</dbReference>
<name>A0A6A5SXS6_9PLEO</name>
<dbReference type="PANTHER" id="PTHR47657">
    <property type="entry name" value="STEROL REGULATORY ELEMENT-BINDING PROTEIN ECM22"/>
    <property type="match status" value="1"/>
</dbReference>
<accession>A0A6A5SXS6</accession>
<feature type="region of interest" description="Disordered" evidence="2">
    <location>
        <begin position="54"/>
        <end position="79"/>
    </location>
</feature>
<dbReference type="InterPro" id="IPR021858">
    <property type="entry name" value="Fun_TF"/>
</dbReference>
<feature type="transmembrane region" description="Helical" evidence="3">
    <location>
        <begin position="390"/>
        <end position="410"/>
    </location>
</feature>
<dbReference type="PROSITE" id="PS00463">
    <property type="entry name" value="ZN2_CY6_FUNGAL_1"/>
    <property type="match status" value="1"/>
</dbReference>
<dbReference type="Proteomes" id="UP000800038">
    <property type="component" value="Unassembled WGS sequence"/>
</dbReference>
<keyword evidence="3" id="KW-0472">Membrane</keyword>
<reference evidence="5" key="1">
    <citation type="journal article" date="2020" name="Stud. Mycol.">
        <title>101 Dothideomycetes genomes: a test case for predicting lifestyles and emergence of pathogens.</title>
        <authorList>
            <person name="Haridas S."/>
            <person name="Albert R."/>
            <person name="Binder M."/>
            <person name="Bloem J."/>
            <person name="Labutti K."/>
            <person name="Salamov A."/>
            <person name="Andreopoulos B."/>
            <person name="Baker S."/>
            <person name="Barry K."/>
            <person name="Bills G."/>
            <person name="Bluhm B."/>
            <person name="Cannon C."/>
            <person name="Castanera R."/>
            <person name="Culley D."/>
            <person name="Daum C."/>
            <person name="Ezra D."/>
            <person name="Gonzalez J."/>
            <person name="Henrissat B."/>
            <person name="Kuo A."/>
            <person name="Liang C."/>
            <person name="Lipzen A."/>
            <person name="Lutzoni F."/>
            <person name="Magnuson J."/>
            <person name="Mondo S."/>
            <person name="Nolan M."/>
            <person name="Ohm R."/>
            <person name="Pangilinan J."/>
            <person name="Park H.-J."/>
            <person name="Ramirez L."/>
            <person name="Alfaro M."/>
            <person name="Sun H."/>
            <person name="Tritt A."/>
            <person name="Yoshinaga Y."/>
            <person name="Zwiers L.-H."/>
            <person name="Turgeon B."/>
            <person name="Goodwin S."/>
            <person name="Spatafora J."/>
            <person name="Crous P."/>
            <person name="Grigoriev I."/>
        </authorList>
    </citation>
    <scope>NUCLEOTIDE SEQUENCE</scope>
    <source>
        <strain evidence="5">CBS 161.51</strain>
    </source>
</reference>
<keyword evidence="3" id="KW-0812">Transmembrane</keyword>
<keyword evidence="6" id="KW-1185">Reference proteome</keyword>
<sequence length="447" mass="49853">MIRYSTGFVSKKPHRKSRGGCLACKRKKVKCDEAQPACGYCSLRKLNCKYPQDPSLTSRSQSSTPPSTTEVSTSNPNTSITKKAYLNDPSAQITPWLTPASHTSIGDFTILDHKLLHYYKSRAWRSFVVREETIVHTILKDLVPRLGISHPHLLYALLSIAATHSNTMYPDQKIAKQALVYRQKTFQVYQKTLKDITAENYEAVLVTGTFLLTLVPPPEENKSGNEQGDDEYFSWLHSLLKLSEGLRVLASLRWAQGIEKLSVYPLICRELRTLPPPPVIEATGPDAPAGCLGTTPEHPNPAPTYHARNPKPTRLFLPPPLLNLLEIMTVLAPIDVHCAALLPAFHALSPIFLSLYYFHLNTDFYVRIVVFPSFLMPDFLKLVKVREPRALVLVAWWFALANLIPGGWWVGSKVGNVVGAIGRAVKGYSSREQGSEGLVDRVFKGAQ</sequence>
<dbReference type="EMBL" id="ML976014">
    <property type="protein sequence ID" value="KAF1944760.1"/>
    <property type="molecule type" value="Genomic_DNA"/>
</dbReference>
<dbReference type="SUPFAM" id="SSF57701">
    <property type="entry name" value="Zn2/Cys6 DNA-binding domain"/>
    <property type="match status" value="1"/>
</dbReference>
<evidence type="ECO:0000313" key="5">
    <source>
        <dbReference type="EMBL" id="KAF1944760.1"/>
    </source>
</evidence>
<dbReference type="InterPro" id="IPR001138">
    <property type="entry name" value="Zn2Cys6_DnaBD"/>
</dbReference>